<organism evidence="3 4">
    <name type="scientific">Algoriphagus hitonicola</name>
    <dbReference type="NCBI Taxonomy" id="435880"/>
    <lineage>
        <taxon>Bacteria</taxon>
        <taxon>Pseudomonadati</taxon>
        <taxon>Bacteroidota</taxon>
        <taxon>Cytophagia</taxon>
        <taxon>Cytophagales</taxon>
        <taxon>Cyclobacteriaceae</taxon>
        <taxon>Algoriphagus</taxon>
    </lineage>
</organism>
<dbReference type="OrthoDB" id="839483at2"/>
<evidence type="ECO:0000256" key="1">
    <source>
        <dbReference type="SAM" id="MobiDB-lite"/>
    </source>
</evidence>
<dbReference type="RefSeq" id="WP_092790365.1">
    <property type="nucleotide sequence ID" value="NZ_FOPC01000004.1"/>
</dbReference>
<dbReference type="Proteomes" id="UP000199642">
    <property type="component" value="Unassembled WGS sequence"/>
</dbReference>
<sequence length="117" mass="13176">MFNSTIFPFKKVSLLATILLGICVFAEEASAQNEQEKVEIEPLKQLDRPITEDHTTSQEVVIPKVMVTPKTKNLPTQNTPIRREVILGEEGKKTPEPVSSTLSFNIFLYVVDKFKAD</sequence>
<proteinExistence type="predicted"/>
<keyword evidence="4" id="KW-1185">Reference proteome</keyword>
<dbReference type="EMBL" id="FOPC01000004">
    <property type="protein sequence ID" value="SFG50617.1"/>
    <property type="molecule type" value="Genomic_DNA"/>
</dbReference>
<evidence type="ECO:0000313" key="4">
    <source>
        <dbReference type="Proteomes" id="UP000199642"/>
    </source>
</evidence>
<name>A0A1I2SI96_9BACT</name>
<protein>
    <submittedName>
        <fullName evidence="3">Uncharacterized protein</fullName>
    </submittedName>
</protein>
<gene>
    <name evidence="3" type="ORF">SAMN04487988_104226</name>
</gene>
<feature type="chain" id="PRO_5011487132" evidence="2">
    <location>
        <begin position="32"/>
        <end position="117"/>
    </location>
</feature>
<keyword evidence="2" id="KW-0732">Signal</keyword>
<feature type="compositionally biased region" description="Basic and acidic residues" evidence="1">
    <location>
        <begin position="81"/>
        <end position="95"/>
    </location>
</feature>
<dbReference type="AlphaFoldDB" id="A0A1I2SI96"/>
<feature type="compositionally biased region" description="Polar residues" evidence="1">
    <location>
        <begin position="71"/>
        <end position="80"/>
    </location>
</feature>
<evidence type="ECO:0000256" key="2">
    <source>
        <dbReference type="SAM" id="SignalP"/>
    </source>
</evidence>
<reference evidence="4" key="1">
    <citation type="submission" date="2016-10" db="EMBL/GenBank/DDBJ databases">
        <authorList>
            <person name="Varghese N."/>
            <person name="Submissions S."/>
        </authorList>
    </citation>
    <scope>NUCLEOTIDE SEQUENCE [LARGE SCALE GENOMIC DNA]</scope>
    <source>
        <strain evidence="4">DSM 19315</strain>
    </source>
</reference>
<feature type="region of interest" description="Disordered" evidence="1">
    <location>
        <begin position="71"/>
        <end position="97"/>
    </location>
</feature>
<feature type="signal peptide" evidence="2">
    <location>
        <begin position="1"/>
        <end position="31"/>
    </location>
</feature>
<evidence type="ECO:0000313" key="3">
    <source>
        <dbReference type="EMBL" id="SFG50617.1"/>
    </source>
</evidence>
<accession>A0A1I2SI96</accession>